<keyword evidence="2 10" id="KW-0690">Ribosome biogenesis</keyword>
<evidence type="ECO:0000259" key="12">
    <source>
        <dbReference type="PROSITE" id="PS50936"/>
    </source>
</evidence>
<dbReference type="Pfam" id="PF03193">
    <property type="entry name" value="RsgA_GTPase"/>
    <property type="match status" value="1"/>
</dbReference>
<dbReference type="Gene3D" id="1.10.40.50">
    <property type="entry name" value="Probable gtpase engc, domain 3"/>
    <property type="match status" value="1"/>
</dbReference>
<dbReference type="SUPFAM" id="SSF50249">
    <property type="entry name" value="Nucleic acid-binding proteins"/>
    <property type="match status" value="1"/>
</dbReference>
<dbReference type="EC" id="3.6.1.-" evidence="10"/>
<dbReference type="PROSITE" id="PS50936">
    <property type="entry name" value="ENGC_GTPASE"/>
    <property type="match status" value="1"/>
</dbReference>
<evidence type="ECO:0000256" key="6">
    <source>
        <dbReference type="ARBA" id="ARBA00022801"/>
    </source>
</evidence>
<dbReference type="GO" id="GO:0005737">
    <property type="term" value="C:cytoplasm"/>
    <property type="evidence" value="ECO:0007669"/>
    <property type="project" value="UniProtKB-SubCell"/>
</dbReference>
<evidence type="ECO:0000256" key="10">
    <source>
        <dbReference type="HAMAP-Rule" id="MF_01820"/>
    </source>
</evidence>
<comment type="cofactor">
    <cofactor evidence="10">
        <name>Zn(2+)</name>
        <dbReference type="ChEBI" id="CHEBI:29105"/>
    </cofactor>
    <text evidence="10">Binds 1 zinc ion per subunit.</text>
</comment>
<dbReference type="GO" id="GO:0005525">
    <property type="term" value="F:GTP binding"/>
    <property type="evidence" value="ECO:0007669"/>
    <property type="project" value="UniProtKB-UniRule"/>
</dbReference>
<evidence type="ECO:0000256" key="8">
    <source>
        <dbReference type="ARBA" id="ARBA00022884"/>
    </source>
</evidence>
<dbReference type="InterPro" id="IPR030378">
    <property type="entry name" value="G_CP_dom"/>
</dbReference>
<proteinExistence type="inferred from homology"/>
<feature type="domain" description="EngC GTPase" evidence="12">
    <location>
        <begin position="113"/>
        <end position="260"/>
    </location>
</feature>
<feature type="binding site" evidence="10">
    <location>
        <position position="296"/>
    </location>
    <ligand>
        <name>Zn(2+)</name>
        <dbReference type="ChEBI" id="CHEBI:29105"/>
    </ligand>
</feature>
<comment type="subunit">
    <text evidence="10">Monomer. Associates with 30S ribosomal subunit, binds 16S rRNA.</text>
</comment>
<evidence type="ECO:0000256" key="1">
    <source>
        <dbReference type="ARBA" id="ARBA00022490"/>
    </source>
</evidence>
<sequence length="348" mass="39083">MEKINLFELGLKKDTLDLFNEEYNGNYLGRVTLEHKHTYRIMTENGEVLGRVSGKLNYEANGTQDYPAVGDWVAIDRDSDKHGEAIIHKILPRKSSLSRKVAGNRADEQIIAANVDTVFICMALNKDFNIRRLERYISVVWESGAIPSIILTKSDLCEDIDLSVAQVEEVAIGIEIHVVCALEKEGVDEIAEVIGHNDTVTFIGSSGIGKSTLINALLGEEKMLVNDIRESDHKGKHTTTHRELVKLTDGGVVIDTPGMRELQIYSVDFDASFKDIEELASKCRFVDCKHKTEPNCAVKSAINDGTLSKERLKSYEKLKRELKIIENKKKLAEKRAEKKSNLKKLSRK</sequence>
<comment type="similarity">
    <text evidence="10">Belongs to the TRAFAC class YlqF/YawG GTPase family. RsgA subfamily.</text>
</comment>
<feature type="binding site" evidence="10">
    <location>
        <begin position="152"/>
        <end position="155"/>
    </location>
    <ligand>
        <name>GTP</name>
        <dbReference type="ChEBI" id="CHEBI:37565"/>
    </ligand>
</feature>
<dbReference type="GO" id="GO:0003924">
    <property type="term" value="F:GTPase activity"/>
    <property type="evidence" value="ECO:0007669"/>
    <property type="project" value="UniProtKB-UniRule"/>
</dbReference>
<evidence type="ECO:0000313" key="15">
    <source>
        <dbReference type="Proteomes" id="UP001056429"/>
    </source>
</evidence>
<dbReference type="CDD" id="cd01854">
    <property type="entry name" value="YjeQ_EngC"/>
    <property type="match status" value="1"/>
</dbReference>
<dbReference type="InterPro" id="IPR010914">
    <property type="entry name" value="RsgA_GTPase_dom"/>
</dbReference>
<dbReference type="Proteomes" id="UP001056429">
    <property type="component" value="Unassembled WGS sequence"/>
</dbReference>
<evidence type="ECO:0000256" key="5">
    <source>
        <dbReference type="ARBA" id="ARBA00022741"/>
    </source>
</evidence>
<keyword evidence="11" id="KW-0175">Coiled coil</keyword>
<evidence type="ECO:0000313" key="14">
    <source>
        <dbReference type="EMBL" id="MCM1988558.1"/>
    </source>
</evidence>
<reference evidence="14" key="2">
    <citation type="submission" date="2021-04" db="EMBL/GenBank/DDBJ databases">
        <authorList>
            <person name="Dong X."/>
        </authorList>
    </citation>
    <scope>NUCLEOTIDE SEQUENCE</scope>
    <source>
        <strain evidence="14">ZWT</strain>
    </source>
</reference>
<feature type="binding site" evidence="10">
    <location>
        <position position="290"/>
    </location>
    <ligand>
        <name>Zn(2+)</name>
        <dbReference type="ChEBI" id="CHEBI:29105"/>
    </ligand>
</feature>
<evidence type="ECO:0000259" key="13">
    <source>
        <dbReference type="PROSITE" id="PS51721"/>
    </source>
</evidence>
<feature type="binding site" evidence="10">
    <location>
        <begin position="204"/>
        <end position="212"/>
    </location>
    <ligand>
        <name>GTP</name>
        <dbReference type="ChEBI" id="CHEBI:37565"/>
    </ligand>
</feature>
<feature type="coiled-coil region" evidence="11">
    <location>
        <begin position="308"/>
        <end position="348"/>
    </location>
</feature>
<feature type="binding site" evidence="10">
    <location>
        <position position="288"/>
    </location>
    <ligand>
        <name>Zn(2+)</name>
        <dbReference type="ChEBI" id="CHEBI:29105"/>
    </ligand>
</feature>
<evidence type="ECO:0000256" key="9">
    <source>
        <dbReference type="ARBA" id="ARBA00023134"/>
    </source>
</evidence>
<dbReference type="PANTHER" id="PTHR32120:SF10">
    <property type="entry name" value="SMALL RIBOSOMAL SUBUNIT BIOGENESIS GTPASE RSGA"/>
    <property type="match status" value="1"/>
</dbReference>
<keyword evidence="8 10" id="KW-0694">RNA-binding</keyword>
<keyword evidence="7 10" id="KW-0862">Zinc</keyword>
<dbReference type="InterPro" id="IPR012340">
    <property type="entry name" value="NA-bd_OB-fold"/>
</dbReference>
<evidence type="ECO:0000256" key="2">
    <source>
        <dbReference type="ARBA" id="ARBA00022517"/>
    </source>
</evidence>
<gene>
    <name evidence="10 14" type="primary">rsgA</name>
    <name evidence="14" type="ORF">KDK92_02315</name>
</gene>
<keyword evidence="9 10" id="KW-0342">GTP-binding</keyword>
<dbReference type="HAMAP" id="MF_01820">
    <property type="entry name" value="GTPase_RsgA"/>
    <property type="match status" value="1"/>
</dbReference>
<evidence type="ECO:0000256" key="3">
    <source>
        <dbReference type="ARBA" id="ARBA00022723"/>
    </source>
</evidence>
<dbReference type="InterPro" id="IPR027417">
    <property type="entry name" value="P-loop_NTPase"/>
</dbReference>
<dbReference type="NCBIfam" id="TIGR00157">
    <property type="entry name" value="ribosome small subunit-dependent GTPase A"/>
    <property type="match status" value="1"/>
</dbReference>
<organism evidence="14 15">
    <name type="scientific">Oceanirhabdus seepicola</name>
    <dbReference type="NCBI Taxonomy" id="2828781"/>
    <lineage>
        <taxon>Bacteria</taxon>
        <taxon>Bacillati</taxon>
        <taxon>Bacillota</taxon>
        <taxon>Clostridia</taxon>
        <taxon>Eubacteriales</taxon>
        <taxon>Clostridiaceae</taxon>
        <taxon>Oceanirhabdus</taxon>
    </lineage>
</organism>
<keyword evidence="1 10" id="KW-0963">Cytoplasm</keyword>
<evidence type="ECO:0000256" key="7">
    <source>
        <dbReference type="ARBA" id="ARBA00022833"/>
    </source>
</evidence>
<comment type="function">
    <text evidence="10">One of several proteins that assist in the late maturation steps of the functional core of the 30S ribosomal subunit. Helps release RbfA from mature subunits. May play a role in the assembly of ribosomal proteins into the subunit. Circularly permuted GTPase that catalyzes slow GTP hydrolysis, GTPase activity is stimulated by the 30S ribosomal subunit.</text>
</comment>
<name>A0A9J6NX33_9CLOT</name>
<comment type="caution">
    <text evidence="14">The sequence shown here is derived from an EMBL/GenBank/DDBJ whole genome shotgun (WGS) entry which is preliminary data.</text>
</comment>
<keyword evidence="3 10" id="KW-0479">Metal-binding</keyword>
<feature type="domain" description="CP-type G" evidence="13">
    <location>
        <begin position="107"/>
        <end position="262"/>
    </location>
</feature>
<keyword evidence="6 10" id="KW-0378">Hydrolase</keyword>
<dbReference type="GO" id="GO:0042274">
    <property type="term" value="P:ribosomal small subunit biogenesis"/>
    <property type="evidence" value="ECO:0007669"/>
    <property type="project" value="UniProtKB-UniRule"/>
</dbReference>
<dbReference type="InterPro" id="IPR004881">
    <property type="entry name" value="Ribosome_biogen_GTPase_RsgA"/>
</dbReference>
<evidence type="ECO:0000256" key="11">
    <source>
        <dbReference type="SAM" id="Coils"/>
    </source>
</evidence>
<keyword evidence="15" id="KW-1185">Reference proteome</keyword>
<dbReference type="AlphaFoldDB" id="A0A9J6NX33"/>
<comment type="subcellular location">
    <subcellularLocation>
        <location evidence="10">Cytoplasm</location>
    </subcellularLocation>
</comment>
<dbReference type="GO" id="GO:0046872">
    <property type="term" value="F:metal ion binding"/>
    <property type="evidence" value="ECO:0007669"/>
    <property type="project" value="UniProtKB-KW"/>
</dbReference>
<dbReference type="PANTHER" id="PTHR32120">
    <property type="entry name" value="SMALL RIBOSOMAL SUBUNIT BIOGENESIS GTPASE RSGA"/>
    <property type="match status" value="1"/>
</dbReference>
<keyword evidence="4 10" id="KW-0699">rRNA-binding</keyword>
<reference evidence="14" key="1">
    <citation type="journal article" date="2021" name="mSystems">
        <title>Bacteria and Archaea Synergistically Convert Glycine Betaine to Biogenic Methane in the Formosa Cold Seep of the South China Sea.</title>
        <authorList>
            <person name="Li L."/>
            <person name="Zhang W."/>
            <person name="Zhang S."/>
            <person name="Song L."/>
            <person name="Sun Q."/>
            <person name="Zhang H."/>
            <person name="Xiang H."/>
            <person name="Dong X."/>
        </authorList>
    </citation>
    <scope>NUCLEOTIDE SEQUENCE</scope>
    <source>
        <strain evidence="14">ZWT</strain>
    </source>
</reference>
<dbReference type="PROSITE" id="PS51721">
    <property type="entry name" value="G_CP"/>
    <property type="match status" value="1"/>
</dbReference>
<keyword evidence="5 10" id="KW-0547">Nucleotide-binding</keyword>
<dbReference type="Gene3D" id="3.40.50.300">
    <property type="entry name" value="P-loop containing nucleotide triphosphate hydrolases"/>
    <property type="match status" value="1"/>
</dbReference>
<accession>A0A9J6NX33</accession>
<dbReference type="GO" id="GO:0019843">
    <property type="term" value="F:rRNA binding"/>
    <property type="evidence" value="ECO:0007669"/>
    <property type="project" value="UniProtKB-KW"/>
</dbReference>
<feature type="binding site" evidence="10">
    <location>
        <position position="283"/>
    </location>
    <ligand>
        <name>Zn(2+)</name>
        <dbReference type="ChEBI" id="CHEBI:29105"/>
    </ligand>
</feature>
<dbReference type="EMBL" id="JAGSOJ010000001">
    <property type="protein sequence ID" value="MCM1988558.1"/>
    <property type="molecule type" value="Genomic_DNA"/>
</dbReference>
<protein>
    <recommendedName>
        <fullName evidence="10">Small ribosomal subunit biogenesis GTPase RsgA</fullName>
        <ecNumber evidence="10">3.6.1.-</ecNumber>
    </recommendedName>
</protein>
<evidence type="ECO:0000256" key="4">
    <source>
        <dbReference type="ARBA" id="ARBA00022730"/>
    </source>
</evidence>
<dbReference type="SUPFAM" id="SSF52540">
    <property type="entry name" value="P-loop containing nucleoside triphosphate hydrolases"/>
    <property type="match status" value="1"/>
</dbReference>